<dbReference type="InterPro" id="IPR002328">
    <property type="entry name" value="ADH_Zn_CS"/>
</dbReference>
<name>A0A0J9B7F4_9FIRM</name>
<dbReference type="PROSITE" id="PS00059">
    <property type="entry name" value="ADH_ZINC"/>
    <property type="match status" value="1"/>
</dbReference>
<dbReference type="AlphaFoldDB" id="A0A0J9B7F4"/>
<keyword evidence="4 6" id="KW-0862">Zinc</keyword>
<dbReference type="GeneID" id="93166325"/>
<proteinExistence type="inferred from homology"/>
<keyword evidence="3 6" id="KW-0479">Metal-binding</keyword>
<comment type="cofactor">
    <cofactor evidence="1 6">
        <name>Zn(2+)</name>
        <dbReference type="ChEBI" id="CHEBI:29105"/>
    </cofactor>
</comment>
<dbReference type="InterPro" id="IPR020843">
    <property type="entry name" value="ER"/>
</dbReference>
<dbReference type="Pfam" id="PF00107">
    <property type="entry name" value="ADH_zinc_N"/>
    <property type="match status" value="1"/>
</dbReference>
<reference evidence="8 9" key="1">
    <citation type="submission" date="2011-04" db="EMBL/GenBank/DDBJ databases">
        <title>The Genome Sequence of Clostridium citroniae WAL-19142.</title>
        <authorList>
            <consortium name="The Broad Institute Genome Sequencing Platform"/>
            <person name="Earl A."/>
            <person name="Ward D."/>
            <person name="Feldgarden M."/>
            <person name="Gevers D."/>
            <person name="Warren Y.A."/>
            <person name="Tyrrell K.L."/>
            <person name="Citron D.M."/>
            <person name="Goldstein E.J."/>
            <person name="Daigneault M."/>
            <person name="Allen-Vercoe E."/>
            <person name="Young S.K."/>
            <person name="Zeng Q."/>
            <person name="Gargeya S."/>
            <person name="Fitzgerald M."/>
            <person name="Haas B."/>
            <person name="Abouelleil A."/>
            <person name="Alvarado L."/>
            <person name="Arachchi H.M."/>
            <person name="Berlin A."/>
            <person name="Brown A."/>
            <person name="Chapman S.B."/>
            <person name="Chen Z."/>
            <person name="Dunbar C."/>
            <person name="Freedman E."/>
            <person name="Gearin G."/>
            <person name="Gellesch M."/>
            <person name="Goldberg J."/>
            <person name="Griggs A."/>
            <person name="Gujja S."/>
            <person name="Heilman E.R."/>
            <person name="Heiman D."/>
            <person name="Howarth C."/>
            <person name="Larson L."/>
            <person name="Lui A."/>
            <person name="MacDonald P.J."/>
            <person name="Mehta T."/>
            <person name="Montmayeur A."/>
            <person name="Murphy C."/>
            <person name="Neiman D."/>
            <person name="Pearson M."/>
            <person name="Priest M."/>
            <person name="Roberts A."/>
            <person name="Saif S."/>
            <person name="Shea T."/>
            <person name="Shenoy N."/>
            <person name="Sisk P."/>
            <person name="Stolte C."/>
            <person name="Sykes S."/>
            <person name="White J."/>
            <person name="Yandava C."/>
            <person name="Wortman J."/>
            <person name="Nusbaum C."/>
            <person name="Birren B."/>
        </authorList>
    </citation>
    <scope>NUCLEOTIDE SEQUENCE [LARGE SCALE GENOMIC DNA]</scope>
    <source>
        <strain evidence="8 9">WAL-19142</strain>
    </source>
</reference>
<evidence type="ECO:0000256" key="1">
    <source>
        <dbReference type="ARBA" id="ARBA00001947"/>
    </source>
</evidence>
<dbReference type="Gene3D" id="3.40.50.720">
    <property type="entry name" value="NAD(P)-binding Rossmann-like Domain"/>
    <property type="match status" value="1"/>
</dbReference>
<evidence type="ECO:0000313" key="9">
    <source>
        <dbReference type="Proteomes" id="UP000037392"/>
    </source>
</evidence>
<dbReference type="GO" id="GO:0016491">
    <property type="term" value="F:oxidoreductase activity"/>
    <property type="evidence" value="ECO:0007669"/>
    <property type="project" value="UniProtKB-KW"/>
</dbReference>
<dbReference type="InterPro" id="IPR036291">
    <property type="entry name" value="NAD(P)-bd_dom_sf"/>
</dbReference>
<dbReference type="InterPro" id="IPR011032">
    <property type="entry name" value="GroES-like_sf"/>
</dbReference>
<keyword evidence="5" id="KW-0560">Oxidoreductase</keyword>
<dbReference type="SUPFAM" id="SSF51735">
    <property type="entry name" value="NAD(P)-binding Rossmann-fold domains"/>
    <property type="match status" value="1"/>
</dbReference>
<dbReference type="PANTHER" id="PTHR43161:SF23">
    <property type="entry name" value="(R,R)-BUTANEDIOL DEHYDROGENASE-RELATED"/>
    <property type="match status" value="1"/>
</dbReference>
<dbReference type="PATRIC" id="fig|742734.4.peg.804"/>
<dbReference type="InterPro" id="IPR013149">
    <property type="entry name" value="ADH-like_C"/>
</dbReference>
<dbReference type="GO" id="GO:0008270">
    <property type="term" value="F:zinc ion binding"/>
    <property type="evidence" value="ECO:0007669"/>
    <property type="project" value="InterPro"/>
</dbReference>
<evidence type="ECO:0000256" key="2">
    <source>
        <dbReference type="ARBA" id="ARBA00008072"/>
    </source>
</evidence>
<evidence type="ECO:0000256" key="3">
    <source>
        <dbReference type="ARBA" id="ARBA00022723"/>
    </source>
</evidence>
<evidence type="ECO:0000259" key="7">
    <source>
        <dbReference type="SMART" id="SM00829"/>
    </source>
</evidence>
<comment type="caution">
    <text evidence="8">The sequence shown here is derived from an EMBL/GenBank/DDBJ whole genome shotgun (WGS) entry which is preliminary data.</text>
</comment>
<accession>A0A0J9B7F4</accession>
<dbReference type="Gene3D" id="3.90.180.10">
    <property type="entry name" value="Medium-chain alcohol dehydrogenases, catalytic domain"/>
    <property type="match status" value="1"/>
</dbReference>
<evidence type="ECO:0000256" key="4">
    <source>
        <dbReference type="ARBA" id="ARBA00022833"/>
    </source>
</evidence>
<organism evidence="8 9">
    <name type="scientific">[Clostridium] citroniae WAL-19142</name>
    <dbReference type="NCBI Taxonomy" id="742734"/>
    <lineage>
        <taxon>Bacteria</taxon>
        <taxon>Bacillati</taxon>
        <taxon>Bacillota</taxon>
        <taxon>Clostridia</taxon>
        <taxon>Lachnospirales</taxon>
        <taxon>Lachnospiraceae</taxon>
        <taxon>Enterocloster</taxon>
    </lineage>
</organism>
<evidence type="ECO:0000256" key="6">
    <source>
        <dbReference type="RuleBase" id="RU361277"/>
    </source>
</evidence>
<dbReference type="EMBL" id="ADLK01000089">
    <property type="protein sequence ID" value="KMW08342.1"/>
    <property type="molecule type" value="Genomic_DNA"/>
</dbReference>
<gene>
    <name evidence="8" type="ORF">HMPREF9470_00755</name>
</gene>
<evidence type="ECO:0000313" key="8">
    <source>
        <dbReference type="EMBL" id="KMW08342.1"/>
    </source>
</evidence>
<comment type="similarity">
    <text evidence="2 6">Belongs to the zinc-containing alcohol dehydrogenase family.</text>
</comment>
<dbReference type="SUPFAM" id="SSF50129">
    <property type="entry name" value="GroES-like"/>
    <property type="match status" value="1"/>
</dbReference>
<dbReference type="PANTHER" id="PTHR43161">
    <property type="entry name" value="SORBITOL DEHYDROGENASE"/>
    <property type="match status" value="1"/>
</dbReference>
<sequence>MKTLCAIKQGSLKDKDQHTRGKLEVCEFPDRDVGPEDVKVKVAYCAICGSDPHIVEGIFGPITGPRGLGHEVSGVVVELGSQAGKSGLKVGDRIGGNPSAFCGTCYYCQNGQQQFCPNIKRYKSPGMSEYVVWHESMVHKLPPEVGLKKGCLLEPVSIAVRMVDKACIKIGQRVAVCGGGPIGQLVLQCVKRFGATSLTMIEPVLERRGTAARYGAEFTIDPSSEDVVGRSMEITRGLGFDVVIDCSGSARAVGLLPQIAAKGGLVEYGSMYPDDFEMPVNLYRTFFEKELTFTGCFLSPYSFPRAVQMLKELDLDEFIREVYPLSRGPEAFDEHAGGKCLKILIQCNEDLQD</sequence>
<evidence type="ECO:0000256" key="5">
    <source>
        <dbReference type="ARBA" id="ARBA00023002"/>
    </source>
</evidence>
<dbReference type="InterPro" id="IPR013154">
    <property type="entry name" value="ADH-like_N"/>
</dbReference>
<dbReference type="Pfam" id="PF08240">
    <property type="entry name" value="ADH_N"/>
    <property type="match status" value="1"/>
</dbReference>
<dbReference type="OrthoDB" id="9769198at2"/>
<dbReference type="Proteomes" id="UP000037392">
    <property type="component" value="Unassembled WGS sequence"/>
</dbReference>
<dbReference type="SMART" id="SM00829">
    <property type="entry name" value="PKS_ER"/>
    <property type="match status" value="1"/>
</dbReference>
<feature type="domain" description="Enoyl reductase (ER)" evidence="7">
    <location>
        <begin position="18"/>
        <end position="345"/>
    </location>
</feature>
<protein>
    <recommendedName>
        <fullName evidence="7">Enoyl reductase (ER) domain-containing protein</fullName>
    </recommendedName>
</protein>
<dbReference type="RefSeq" id="WP_048929202.1">
    <property type="nucleotide sequence ID" value="NZ_KQ235875.1"/>
</dbReference>